<sequence>MVNFLKIWVLTISRLLKMDEIPLTQDAIVEFDRLYQKLIESGESTLSSHSSSYPIYMFLNYIIEKKAVLIHGSNHPEITSFEPRESALFSGKPIKAVFASSDGIWSLFFAVVNRNAVHSLRNLCISIPARKGVKRYYYFSIDQGSNHDVWTKGTIYVLPKKLFKQGGIKNEWVCEQEVKPLAKIKVIPKDFPFLKKVSRHKETDSMIKTMANAFFVKK</sequence>
<evidence type="ECO:0008006" key="3">
    <source>
        <dbReference type="Google" id="ProtNLM"/>
    </source>
</evidence>
<dbReference type="Proteomes" id="UP001341444">
    <property type="component" value="Unassembled WGS sequence"/>
</dbReference>
<gene>
    <name evidence="1" type="ORF">P4T90_13705</name>
</gene>
<organism evidence="1 2">
    <name type="scientific">Heyndrickxia acidicola</name>
    <dbReference type="NCBI Taxonomy" id="209389"/>
    <lineage>
        <taxon>Bacteria</taxon>
        <taxon>Bacillati</taxon>
        <taxon>Bacillota</taxon>
        <taxon>Bacilli</taxon>
        <taxon>Bacillales</taxon>
        <taxon>Bacillaceae</taxon>
        <taxon>Heyndrickxia</taxon>
    </lineage>
</organism>
<comment type="caution">
    <text evidence="1">The sequence shown here is derived from an EMBL/GenBank/DDBJ whole genome shotgun (WGS) entry which is preliminary data.</text>
</comment>
<dbReference type="RefSeq" id="WP_066263880.1">
    <property type="nucleotide sequence ID" value="NZ_JARMAB010000020.1"/>
</dbReference>
<name>A0ABU6MHF8_9BACI</name>
<protein>
    <recommendedName>
        <fullName evidence="3">FRG domain-containing protein</fullName>
    </recommendedName>
</protein>
<proteinExistence type="predicted"/>
<accession>A0ABU6MHF8</accession>
<dbReference type="EMBL" id="JARMAB010000020">
    <property type="protein sequence ID" value="MED1204109.1"/>
    <property type="molecule type" value="Genomic_DNA"/>
</dbReference>
<keyword evidence="2" id="KW-1185">Reference proteome</keyword>
<evidence type="ECO:0000313" key="2">
    <source>
        <dbReference type="Proteomes" id="UP001341444"/>
    </source>
</evidence>
<reference evidence="1 2" key="1">
    <citation type="submission" date="2023-03" db="EMBL/GenBank/DDBJ databases">
        <title>Bacillus Genome Sequencing.</title>
        <authorList>
            <person name="Dunlap C."/>
        </authorList>
    </citation>
    <scope>NUCLEOTIDE SEQUENCE [LARGE SCALE GENOMIC DNA]</scope>
    <source>
        <strain evidence="1 2">B-23453</strain>
    </source>
</reference>
<evidence type="ECO:0000313" key="1">
    <source>
        <dbReference type="EMBL" id="MED1204109.1"/>
    </source>
</evidence>